<reference evidence="3 4" key="1">
    <citation type="submission" date="2018-12" db="EMBL/GenBank/DDBJ databases">
        <title>Hymenobacter gummosus sp. nov., isolated from a spring.</title>
        <authorList>
            <person name="Nie L."/>
        </authorList>
    </citation>
    <scope>NUCLEOTIDE SEQUENCE [LARGE SCALE GENOMIC DNA]</scope>
    <source>
        <strain evidence="3 4">KCTC 52166</strain>
    </source>
</reference>
<accession>A0A3S0JI95</accession>
<keyword evidence="1" id="KW-1133">Transmembrane helix</keyword>
<sequence length="97" mass="11436">MNPQDRNARLWNLAQNRAQFKVQLLLYVLVSAVLWAVWYFTGHRMHGQQVPWPAWIMLFWGLGLAIKGFASYGLLGTDSWSEREYQQLLREREAGQR</sequence>
<feature type="transmembrane region" description="Helical" evidence="1">
    <location>
        <begin position="52"/>
        <end position="75"/>
    </location>
</feature>
<dbReference type="OrthoDB" id="8965954at2"/>
<protein>
    <submittedName>
        <fullName evidence="3">2TM domain-containing protein</fullName>
    </submittedName>
</protein>
<feature type="transmembrane region" description="Helical" evidence="1">
    <location>
        <begin position="20"/>
        <end position="40"/>
    </location>
</feature>
<comment type="caution">
    <text evidence="3">The sequence shown here is derived from an EMBL/GenBank/DDBJ whole genome shotgun (WGS) entry which is preliminary data.</text>
</comment>
<dbReference type="InterPro" id="IPR025698">
    <property type="entry name" value="2TM_dom"/>
</dbReference>
<proteinExistence type="predicted"/>
<dbReference type="Proteomes" id="UP000282184">
    <property type="component" value="Unassembled WGS sequence"/>
</dbReference>
<name>A0A3S0JI95_9BACT</name>
<keyword evidence="4" id="KW-1185">Reference proteome</keyword>
<keyword evidence="1" id="KW-0812">Transmembrane</keyword>
<dbReference type="Pfam" id="PF13239">
    <property type="entry name" value="2TM"/>
    <property type="match status" value="1"/>
</dbReference>
<dbReference type="EMBL" id="RXOF01000004">
    <property type="protein sequence ID" value="RTQ50781.1"/>
    <property type="molecule type" value="Genomic_DNA"/>
</dbReference>
<evidence type="ECO:0000259" key="2">
    <source>
        <dbReference type="Pfam" id="PF13239"/>
    </source>
</evidence>
<evidence type="ECO:0000313" key="3">
    <source>
        <dbReference type="EMBL" id="RTQ50781.1"/>
    </source>
</evidence>
<organism evidence="3 4">
    <name type="scientific">Hymenobacter gummosus</name>
    <dbReference type="NCBI Taxonomy" id="1776032"/>
    <lineage>
        <taxon>Bacteria</taxon>
        <taxon>Pseudomonadati</taxon>
        <taxon>Bacteroidota</taxon>
        <taxon>Cytophagia</taxon>
        <taxon>Cytophagales</taxon>
        <taxon>Hymenobacteraceae</taxon>
        <taxon>Hymenobacter</taxon>
    </lineage>
</organism>
<dbReference type="RefSeq" id="WP_126692847.1">
    <property type="nucleotide sequence ID" value="NZ_RXOF01000004.1"/>
</dbReference>
<evidence type="ECO:0000256" key="1">
    <source>
        <dbReference type="SAM" id="Phobius"/>
    </source>
</evidence>
<feature type="domain" description="2TM" evidence="2">
    <location>
        <begin position="16"/>
        <end position="89"/>
    </location>
</feature>
<evidence type="ECO:0000313" key="4">
    <source>
        <dbReference type="Proteomes" id="UP000282184"/>
    </source>
</evidence>
<gene>
    <name evidence="3" type="ORF">EJV47_09165</name>
</gene>
<dbReference type="AlphaFoldDB" id="A0A3S0JI95"/>
<keyword evidence="1" id="KW-0472">Membrane</keyword>